<dbReference type="PROSITE" id="PS50905">
    <property type="entry name" value="FERRITIN_LIKE"/>
    <property type="match status" value="1"/>
</dbReference>
<dbReference type="OrthoDB" id="186462at2759"/>
<keyword evidence="2 9" id="KW-0409">Iron storage</keyword>
<evidence type="ECO:0000313" key="12">
    <source>
        <dbReference type="RefSeq" id="XP_035583781.1"/>
    </source>
</evidence>
<keyword evidence="4 8" id="KW-0408">Iron</keyword>
<dbReference type="RefSeq" id="XP_035583781.1">
    <property type="nucleotide sequence ID" value="XM_035727888.1"/>
</dbReference>
<dbReference type="Proteomes" id="UP000515165">
    <property type="component" value="Chromosome 6"/>
</dbReference>
<dbReference type="InterPro" id="IPR009040">
    <property type="entry name" value="Ferritin-like_diiron"/>
</dbReference>
<dbReference type="GO" id="GO:0008199">
    <property type="term" value="F:ferric iron binding"/>
    <property type="evidence" value="ECO:0007669"/>
    <property type="project" value="InterPro"/>
</dbReference>
<dbReference type="Gene3D" id="1.20.1260.10">
    <property type="match status" value="1"/>
</dbReference>
<comment type="similarity">
    <text evidence="1 9">Belongs to the ferritin family.</text>
</comment>
<evidence type="ECO:0000256" key="5">
    <source>
        <dbReference type="ARBA" id="ARBA00044942"/>
    </source>
</evidence>
<dbReference type="GO" id="GO:0008198">
    <property type="term" value="F:ferrous iron binding"/>
    <property type="evidence" value="ECO:0007669"/>
    <property type="project" value="TreeGrafter"/>
</dbReference>
<dbReference type="KEGG" id="zca:113908765"/>
<keyword evidence="11" id="KW-1185">Reference proteome</keyword>
<evidence type="ECO:0000256" key="6">
    <source>
        <dbReference type="ARBA" id="ARBA00045578"/>
    </source>
</evidence>
<evidence type="ECO:0000259" key="10">
    <source>
        <dbReference type="PROSITE" id="PS50905"/>
    </source>
</evidence>
<name>A0A6P9FEF7_ZALCA</name>
<dbReference type="InterPro" id="IPR009078">
    <property type="entry name" value="Ferritin-like_SF"/>
</dbReference>
<evidence type="ECO:0000256" key="8">
    <source>
        <dbReference type="PIRSR" id="PIRSR601519-1"/>
    </source>
</evidence>
<evidence type="ECO:0000256" key="9">
    <source>
        <dbReference type="RuleBase" id="RU361145"/>
    </source>
</evidence>
<dbReference type="InterPro" id="IPR001519">
    <property type="entry name" value="Ferritin"/>
</dbReference>
<evidence type="ECO:0000256" key="3">
    <source>
        <dbReference type="ARBA" id="ARBA00022723"/>
    </source>
</evidence>
<dbReference type="InterPro" id="IPR008331">
    <property type="entry name" value="Ferritin_DPS_dom"/>
</dbReference>
<dbReference type="PANTHER" id="PTHR11431:SF47">
    <property type="entry name" value="FERRITIN LIGHT CHAIN"/>
    <property type="match status" value="1"/>
</dbReference>
<gene>
    <name evidence="12" type="primary">LOC113908765</name>
</gene>
<evidence type="ECO:0000256" key="2">
    <source>
        <dbReference type="ARBA" id="ARBA00022434"/>
    </source>
</evidence>
<evidence type="ECO:0000313" key="11">
    <source>
        <dbReference type="Proteomes" id="UP000515165"/>
    </source>
</evidence>
<dbReference type="AlphaFoldDB" id="A0A6P9FEF7"/>
<dbReference type="GO" id="GO:0006826">
    <property type="term" value="P:iron ion transport"/>
    <property type="evidence" value="ECO:0007669"/>
    <property type="project" value="InterPro"/>
</dbReference>
<sequence length="123" mass="13688">MHLRASYPYLSLGSYFDSEEVALEDMGSFFLELAEEKLEGAEHLLKMPNQCGSLVLVPKPSQDEWGKALDAIEAILVLEKNRNLTLLDLHALGSALAVPHLCDFLENHFLDEAVKCIKKMGTT</sequence>
<feature type="domain" description="Ferritin-like diiron" evidence="10">
    <location>
        <begin position="1"/>
        <end position="123"/>
    </location>
</feature>
<protein>
    <recommendedName>
        <fullName evidence="9">Ferritin</fullName>
    </recommendedName>
</protein>
<evidence type="ECO:0000256" key="4">
    <source>
        <dbReference type="ARBA" id="ARBA00023004"/>
    </source>
</evidence>
<organism evidence="11 12">
    <name type="scientific">Zalophus californianus</name>
    <name type="common">California sealion</name>
    <dbReference type="NCBI Taxonomy" id="9704"/>
    <lineage>
        <taxon>Eukaryota</taxon>
        <taxon>Metazoa</taxon>
        <taxon>Chordata</taxon>
        <taxon>Craniata</taxon>
        <taxon>Vertebrata</taxon>
        <taxon>Euteleostomi</taxon>
        <taxon>Mammalia</taxon>
        <taxon>Eutheria</taxon>
        <taxon>Laurasiatheria</taxon>
        <taxon>Carnivora</taxon>
        <taxon>Caniformia</taxon>
        <taxon>Pinnipedia</taxon>
        <taxon>Otariidae</taxon>
        <taxon>Zalophus</taxon>
    </lineage>
</organism>
<dbReference type="GeneID" id="113908765"/>
<comment type="subcellular location">
    <subcellularLocation>
        <location evidence="5">Autolysosome</location>
    </subcellularLocation>
</comment>
<dbReference type="InterPro" id="IPR012347">
    <property type="entry name" value="Ferritin-like"/>
</dbReference>
<accession>A0A6P9FEF7</accession>
<reference evidence="12" key="1">
    <citation type="submission" date="2025-08" db="UniProtKB">
        <authorList>
            <consortium name="RefSeq"/>
        </authorList>
    </citation>
    <scope>IDENTIFICATION</scope>
    <source>
        <tissue evidence="12">Blood</tissue>
    </source>
</reference>
<comment type="subunit">
    <text evidence="7">Oligomer of 24 subunits. There are two types of subunits: L (light) chain and H (heavy) chain. The major chain can be light or heavy, depending on the species and tissue type. The functional molecule forms a roughly spherical shell with a diameter of 12 nm and contains a central cavity into which the insoluble mineral iron core is deposited. Interacts with NCOA4.</text>
</comment>
<evidence type="ECO:0000256" key="1">
    <source>
        <dbReference type="ARBA" id="ARBA00007513"/>
    </source>
</evidence>
<proteinExistence type="inferred from homology"/>
<evidence type="ECO:0000256" key="7">
    <source>
        <dbReference type="ARBA" id="ARBA00047045"/>
    </source>
</evidence>
<feature type="binding site" evidence="8">
    <location>
        <position position="79"/>
    </location>
    <ligand>
        <name>Fe cation</name>
        <dbReference type="ChEBI" id="CHEBI:24875"/>
        <label>1</label>
    </ligand>
</feature>
<dbReference type="PANTHER" id="PTHR11431">
    <property type="entry name" value="FERRITIN"/>
    <property type="match status" value="1"/>
</dbReference>
<comment type="function">
    <text evidence="6">Stores iron in a soluble, non-toxic, readily available form. Important for iron homeostasis. Iron is taken up in the ferrous form and deposited as ferric hydroxides after oxidation. Also plays a role in delivery of iron to cells. Mediates iron uptake in capsule cells of the developing kidney. Delivery to lysosomes by the cargo receptor NCOA4 for autophagic degradation and release or iron.</text>
</comment>
<dbReference type="SUPFAM" id="SSF47240">
    <property type="entry name" value="Ferritin-like"/>
    <property type="match status" value="1"/>
</dbReference>
<dbReference type="GO" id="GO:0044754">
    <property type="term" value="C:autolysosome"/>
    <property type="evidence" value="ECO:0007669"/>
    <property type="project" value="UniProtKB-SubCell"/>
</dbReference>
<dbReference type="Pfam" id="PF00210">
    <property type="entry name" value="Ferritin"/>
    <property type="match status" value="1"/>
</dbReference>
<dbReference type="GO" id="GO:0006879">
    <property type="term" value="P:intracellular iron ion homeostasis"/>
    <property type="evidence" value="ECO:0007669"/>
    <property type="project" value="UniProtKB-KW"/>
</dbReference>
<keyword evidence="3 8" id="KW-0479">Metal-binding</keyword>